<dbReference type="EMBL" id="CM047903">
    <property type="protein sequence ID" value="KAJ0093275.1"/>
    <property type="molecule type" value="Genomic_DNA"/>
</dbReference>
<accession>A0ACC1B335</accession>
<proteinExistence type="predicted"/>
<comment type="caution">
    <text evidence="1">The sequence shown here is derived from an EMBL/GenBank/DDBJ whole genome shotgun (WGS) entry which is preliminary data.</text>
</comment>
<evidence type="ECO:0000313" key="2">
    <source>
        <dbReference type="Proteomes" id="UP001164250"/>
    </source>
</evidence>
<keyword evidence="2" id="KW-1185">Reference proteome</keyword>
<reference evidence="2" key="1">
    <citation type="journal article" date="2023" name="G3 (Bethesda)">
        <title>Genome assembly and association tests identify interacting loci associated with vigor, precocity, and sex in interspecific pistachio rootstocks.</title>
        <authorList>
            <person name="Palmer W."/>
            <person name="Jacygrad E."/>
            <person name="Sagayaradj S."/>
            <person name="Cavanaugh K."/>
            <person name="Han R."/>
            <person name="Bertier L."/>
            <person name="Beede B."/>
            <person name="Kafkas S."/>
            <person name="Golino D."/>
            <person name="Preece J."/>
            <person name="Michelmore R."/>
        </authorList>
    </citation>
    <scope>NUCLEOTIDE SEQUENCE [LARGE SCALE GENOMIC DNA]</scope>
</reference>
<name>A0ACC1B335_9ROSI</name>
<organism evidence="1 2">
    <name type="scientific">Pistacia atlantica</name>
    <dbReference type="NCBI Taxonomy" id="434234"/>
    <lineage>
        <taxon>Eukaryota</taxon>
        <taxon>Viridiplantae</taxon>
        <taxon>Streptophyta</taxon>
        <taxon>Embryophyta</taxon>
        <taxon>Tracheophyta</taxon>
        <taxon>Spermatophyta</taxon>
        <taxon>Magnoliopsida</taxon>
        <taxon>eudicotyledons</taxon>
        <taxon>Gunneridae</taxon>
        <taxon>Pentapetalae</taxon>
        <taxon>rosids</taxon>
        <taxon>malvids</taxon>
        <taxon>Sapindales</taxon>
        <taxon>Anacardiaceae</taxon>
        <taxon>Pistacia</taxon>
    </lineage>
</organism>
<protein>
    <submittedName>
        <fullName evidence="1">Uncharacterized protein</fullName>
    </submittedName>
</protein>
<evidence type="ECO:0000313" key="1">
    <source>
        <dbReference type="EMBL" id="KAJ0093275.1"/>
    </source>
</evidence>
<gene>
    <name evidence="1" type="ORF">Patl1_24861</name>
</gene>
<dbReference type="Proteomes" id="UP001164250">
    <property type="component" value="Chromosome 7"/>
</dbReference>
<sequence length="269" mass="30786">MQQRAYLELRVEDKSKQLYVMLILIVVRCITFKRTTSKAIDCSFFLENSEMKSKPAFFFSFALILALSQLVFQSDSAQQPFRRDPGHPQWHHGAFHDVRDSVRSDVRRMLHTRAEVPLQVPLEVNVVLIGFSGDGGYRYSLDTHKLEEFLKVSFQTHRPSCQETGDPLDIEHHIVYNVYPAGQPEVIAIETALKEAMVPAGTAREADFGREVPAFDVEATAVEPIFQRLYSYIFDMENGEYSAREMDRPVPNAIFIVNFDKVWAAIKGH</sequence>